<evidence type="ECO:0000313" key="2">
    <source>
        <dbReference type="Proteomes" id="UP001244490"/>
    </source>
</evidence>
<reference evidence="1" key="1">
    <citation type="submission" date="2023-07" db="EMBL/GenBank/DDBJ databases">
        <authorList>
            <person name="Peng Z."/>
        </authorList>
    </citation>
    <scope>NUCLEOTIDE SEQUENCE</scope>
    <source>
        <strain evidence="1">KP219</strain>
    </source>
</reference>
<dbReference type="EMBL" id="JAUUIA010001549">
    <property type="protein sequence ID" value="MDP0972014.1"/>
    <property type="molecule type" value="Genomic_DNA"/>
</dbReference>
<name>A0AAW8AXS2_KLEPN</name>
<feature type="non-terminal residue" evidence="1">
    <location>
        <position position="1"/>
    </location>
</feature>
<evidence type="ECO:0000313" key="1">
    <source>
        <dbReference type="EMBL" id="MDP0972014.1"/>
    </source>
</evidence>
<proteinExistence type="predicted"/>
<feature type="non-terminal residue" evidence="1">
    <location>
        <position position="77"/>
    </location>
</feature>
<sequence length="77" mass="8608">GSDKVSDSAREACINELQNDGRVYYNPLEHKFDILGGAPESGAVTQRDLKDPDIRNFYNYIMEQDVKNINSSDPTTA</sequence>
<accession>A0AAW8AXS2</accession>
<protein>
    <submittedName>
        <fullName evidence="1">Uncharacterized protein</fullName>
    </submittedName>
</protein>
<dbReference type="AlphaFoldDB" id="A0AAW8AXS2"/>
<organism evidence="1 2">
    <name type="scientific">Klebsiella pneumoniae</name>
    <dbReference type="NCBI Taxonomy" id="573"/>
    <lineage>
        <taxon>Bacteria</taxon>
        <taxon>Pseudomonadati</taxon>
        <taxon>Pseudomonadota</taxon>
        <taxon>Gammaproteobacteria</taxon>
        <taxon>Enterobacterales</taxon>
        <taxon>Enterobacteriaceae</taxon>
        <taxon>Klebsiella/Raoultella group</taxon>
        <taxon>Klebsiella</taxon>
        <taxon>Klebsiella pneumoniae complex</taxon>
    </lineage>
</organism>
<comment type="caution">
    <text evidence="1">The sequence shown here is derived from an EMBL/GenBank/DDBJ whole genome shotgun (WGS) entry which is preliminary data.</text>
</comment>
<dbReference type="Proteomes" id="UP001244490">
    <property type="component" value="Unassembled WGS sequence"/>
</dbReference>
<gene>
    <name evidence="1" type="ORF">Q6294_34350</name>
</gene>